<name>A0A9P5PVA7_9AGAR</name>
<gene>
    <name evidence="1" type="ORF">BDP27DRAFT_1362901</name>
</gene>
<evidence type="ECO:0000313" key="1">
    <source>
        <dbReference type="EMBL" id="KAF9069973.1"/>
    </source>
</evidence>
<proteinExistence type="predicted"/>
<comment type="caution">
    <text evidence="1">The sequence shown here is derived from an EMBL/GenBank/DDBJ whole genome shotgun (WGS) entry which is preliminary data.</text>
</comment>
<dbReference type="Proteomes" id="UP000772434">
    <property type="component" value="Unassembled WGS sequence"/>
</dbReference>
<reference evidence="1" key="1">
    <citation type="submission" date="2020-11" db="EMBL/GenBank/DDBJ databases">
        <authorList>
            <consortium name="DOE Joint Genome Institute"/>
            <person name="Ahrendt S."/>
            <person name="Riley R."/>
            <person name="Andreopoulos W."/>
            <person name="Labutti K."/>
            <person name="Pangilinan J."/>
            <person name="Ruiz-Duenas F.J."/>
            <person name="Barrasa J.M."/>
            <person name="Sanchez-Garcia M."/>
            <person name="Camarero S."/>
            <person name="Miyauchi S."/>
            <person name="Serrano A."/>
            <person name="Linde D."/>
            <person name="Babiker R."/>
            <person name="Drula E."/>
            <person name="Ayuso-Fernandez I."/>
            <person name="Pacheco R."/>
            <person name="Padilla G."/>
            <person name="Ferreira P."/>
            <person name="Barriuso J."/>
            <person name="Kellner H."/>
            <person name="Castanera R."/>
            <person name="Alfaro M."/>
            <person name="Ramirez L."/>
            <person name="Pisabarro A.G."/>
            <person name="Kuo A."/>
            <person name="Tritt A."/>
            <person name="Lipzen A."/>
            <person name="He G."/>
            <person name="Yan M."/>
            <person name="Ng V."/>
            <person name="Cullen D."/>
            <person name="Martin F."/>
            <person name="Rosso M.-N."/>
            <person name="Henrissat B."/>
            <person name="Hibbett D."/>
            <person name="Martinez A.T."/>
            <person name="Grigoriev I.V."/>
        </authorList>
    </citation>
    <scope>NUCLEOTIDE SEQUENCE</scope>
    <source>
        <strain evidence="1">AH 40177</strain>
    </source>
</reference>
<accession>A0A9P5PVA7</accession>
<protein>
    <submittedName>
        <fullName evidence="1">Uncharacterized protein</fullName>
    </submittedName>
</protein>
<sequence length="166" mass="18450">MGEKVGAPPLKMRYGDFELNQDTVQYLHDQLPRSIVYYYQLIGGKFCSPPRKCFGDIVNPLPQYGQLHNALGSLVVVEDEKIVDEIEISTQAHYYFAHRQEYVKFLTEFELVRGAVKKMHGQPGISAAIQEAGDILHKQDKGSIAGATGAVEKLSVTLKAQVTLKA</sequence>
<evidence type="ECO:0000313" key="2">
    <source>
        <dbReference type="Proteomes" id="UP000772434"/>
    </source>
</evidence>
<dbReference type="AlphaFoldDB" id="A0A9P5PVA7"/>
<organism evidence="1 2">
    <name type="scientific">Rhodocollybia butyracea</name>
    <dbReference type="NCBI Taxonomy" id="206335"/>
    <lineage>
        <taxon>Eukaryota</taxon>
        <taxon>Fungi</taxon>
        <taxon>Dikarya</taxon>
        <taxon>Basidiomycota</taxon>
        <taxon>Agaricomycotina</taxon>
        <taxon>Agaricomycetes</taxon>
        <taxon>Agaricomycetidae</taxon>
        <taxon>Agaricales</taxon>
        <taxon>Marasmiineae</taxon>
        <taxon>Omphalotaceae</taxon>
        <taxon>Rhodocollybia</taxon>
    </lineage>
</organism>
<dbReference type="EMBL" id="JADNRY010000045">
    <property type="protein sequence ID" value="KAF9069973.1"/>
    <property type="molecule type" value="Genomic_DNA"/>
</dbReference>
<keyword evidence="2" id="KW-1185">Reference proteome</keyword>